<keyword evidence="1" id="KW-1133">Transmembrane helix</keyword>
<organism evidence="2 3">
    <name type="scientific">Legionella septentrionalis</name>
    <dbReference type="NCBI Taxonomy" id="2498109"/>
    <lineage>
        <taxon>Bacteria</taxon>
        <taxon>Pseudomonadati</taxon>
        <taxon>Pseudomonadota</taxon>
        <taxon>Gammaproteobacteria</taxon>
        <taxon>Legionellales</taxon>
        <taxon>Legionellaceae</taxon>
        <taxon>Legionella</taxon>
    </lineage>
</organism>
<comment type="caution">
    <text evidence="2">The sequence shown here is derived from an EMBL/GenBank/DDBJ whole genome shotgun (WGS) entry which is preliminary data.</text>
</comment>
<dbReference type="EMBL" id="RZGR01000002">
    <property type="protein sequence ID" value="RUQ91064.1"/>
    <property type="molecule type" value="Genomic_DNA"/>
</dbReference>
<dbReference type="RefSeq" id="WP_127111023.1">
    <property type="nucleotide sequence ID" value="NZ_RZGR01000002.1"/>
</dbReference>
<feature type="transmembrane region" description="Helical" evidence="1">
    <location>
        <begin position="26"/>
        <end position="45"/>
    </location>
</feature>
<proteinExistence type="predicted"/>
<sequence length="385" mass="44221">MGYITSKPRFWRGSFGIIEGTNMKQLGLFFMGCLLNFNIFAHAIVDVYGVEVERSKLLLQRYGKQISEVETAINAEIEAIVRAQGKDFSVMEEIPEPPALKKLQKKRTALLNHIKQREHLLFAEATTIFYIPNKELYTTLEVVSAAHPERMKFLPQKTGKPYTKSKQAQDVIAEMIEYQRILATLFNDKKIQKEDIKPNNCPVFHCIENFKHPQLKAYLTKFNQGARQQKDFILTTIKNDPDAERRGAAIFLVGHMSDPYFILSELMPYVEDNDSLVKNNAIRVIGSTMAKARIYNINISPFINLLSSPITTDRNKSLLVLYHAAHLPAAKQFIRREASEPLLQMLQLKQPNNHDMAYKLLKRISGKQYGEYDIAAWKQWLKSNA</sequence>
<keyword evidence="1" id="KW-0812">Transmembrane</keyword>
<protein>
    <submittedName>
        <fullName evidence="2">HEAT repeat domain-containing protein</fullName>
    </submittedName>
</protein>
<evidence type="ECO:0000313" key="2">
    <source>
        <dbReference type="EMBL" id="RUQ91064.1"/>
    </source>
</evidence>
<dbReference type="SUPFAM" id="SSF48371">
    <property type="entry name" value="ARM repeat"/>
    <property type="match status" value="1"/>
</dbReference>
<evidence type="ECO:0000313" key="3">
    <source>
        <dbReference type="Proteomes" id="UP000288012"/>
    </source>
</evidence>
<keyword evidence="1" id="KW-0472">Membrane</keyword>
<dbReference type="InterPro" id="IPR016024">
    <property type="entry name" value="ARM-type_fold"/>
</dbReference>
<keyword evidence="3" id="KW-1185">Reference proteome</keyword>
<accession>A0A3S0XHT2</accession>
<dbReference type="AlphaFoldDB" id="A0A3S0XHT2"/>
<gene>
    <name evidence="2" type="ORF">EKM59_00865</name>
</gene>
<reference evidence="2 3" key="1">
    <citation type="submission" date="2018-12" db="EMBL/GenBank/DDBJ databases">
        <title>Legionella sp,whole genome shotgun sequence.</title>
        <authorList>
            <person name="Wu H."/>
        </authorList>
    </citation>
    <scope>NUCLEOTIDE SEQUENCE [LARGE SCALE GENOMIC DNA]</scope>
    <source>
        <strain evidence="3">km714</strain>
    </source>
</reference>
<dbReference type="Gene3D" id="1.25.10.10">
    <property type="entry name" value="Leucine-rich Repeat Variant"/>
    <property type="match status" value="1"/>
</dbReference>
<name>A0A3S0XHT2_9GAMM</name>
<dbReference type="Proteomes" id="UP000288012">
    <property type="component" value="Unassembled WGS sequence"/>
</dbReference>
<evidence type="ECO:0000256" key="1">
    <source>
        <dbReference type="SAM" id="Phobius"/>
    </source>
</evidence>
<dbReference type="InterPro" id="IPR011989">
    <property type="entry name" value="ARM-like"/>
</dbReference>